<dbReference type="InterPro" id="IPR000868">
    <property type="entry name" value="Isochorismatase-like_dom"/>
</dbReference>
<gene>
    <name evidence="4" type="ORF">H310_11448</name>
</gene>
<keyword evidence="2" id="KW-0378">Hydrolase</keyword>
<feature type="domain" description="Isochorismatase-like" evidence="3">
    <location>
        <begin position="11"/>
        <end position="180"/>
    </location>
</feature>
<dbReference type="SUPFAM" id="SSF52499">
    <property type="entry name" value="Isochorismatase-like hydrolases"/>
    <property type="match status" value="1"/>
</dbReference>
<evidence type="ECO:0000259" key="3">
    <source>
        <dbReference type="Pfam" id="PF00857"/>
    </source>
</evidence>
<protein>
    <recommendedName>
        <fullName evidence="3">Isochorismatase-like domain-containing protein</fullName>
    </recommendedName>
</protein>
<dbReference type="RefSeq" id="XP_008876359.1">
    <property type="nucleotide sequence ID" value="XM_008878137.1"/>
</dbReference>
<dbReference type="OrthoDB" id="167809at2759"/>
<comment type="similarity">
    <text evidence="1">Belongs to the isochorismatase family.</text>
</comment>
<sequence length="188" mass="20207">MLTSFVMSSEFLHPPYTDRERSTPELEANVGQLIAAFRQASLPIVHVHHHDKAPGSSFSPETSPTGVLPQTYVTPLPHEPVVIKHVTSGFIGTNLEKLLRSNQWDVLVVVGMSTVHCVSTSIRAASNLGFQVYVPHNACATFNSAAAPGSKVATSFDADTMQAVALAELHDEFATVVSTESVLKALRS</sequence>
<dbReference type="VEuPathDB" id="FungiDB:H310_11448"/>
<dbReference type="InterPro" id="IPR050272">
    <property type="entry name" value="Isochorismatase-like_hydrls"/>
</dbReference>
<dbReference type="PANTHER" id="PTHR43540">
    <property type="entry name" value="PEROXYUREIDOACRYLATE/UREIDOACRYLATE AMIDOHYDROLASE-RELATED"/>
    <property type="match status" value="1"/>
</dbReference>
<evidence type="ECO:0000313" key="4">
    <source>
        <dbReference type="EMBL" id="ETV95186.1"/>
    </source>
</evidence>
<dbReference type="GeneID" id="20088498"/>
<dbReference type="Pfam" id="PF00857">
    <property type="entry name" value="Isochorismatase"/>
    <property type="match status" value="1"/>
</dbReference>
<dbReference type="Gene3D" id="3.40.50.850">
    <property type="entry name" value="Isochorismatase-like"/>
    <property type="match status" value="1"/>
</dbReference>
<organism evidence="4">
    <name type="scientific">Aphanomyces invadans</name>
    <dbReference type="NCBI Taxonomy" id="157072"/>
    <lineage>
        <taxon>Eukaryota</taxon>
        <taxon>Sar</taxon>
        <taxon>Stramenopiles</taxon>
        <taxon>Oomycota</taxon>
        <taxon>Saprolegniomycetes</taxon>
        <taxon>Saprolegniales</taxon>
        <taxon>Verrucalvaceae</taxon>
        <taxon>Aphanomyces</taxon>
    </lineage>
</organism>
<evidence type="ECO:0000256" key="1">
    <source>
        <dbReference type="ARBA" id="ARBA00006336"/>
    </source>
</evidence>
<evidence type="ECO:0000256" key="2">
    <source>
        <dbReference type="ARBA" id="ARBA00022801"/>
    </source>
</evidence>
<dbReference type="GO" id="GO:0016787">
    <property type="term" value="F:hydrolase activity"/>
    <property type="evidence" value="ECO:0007669"/>
    <property type="project" value="UniProtKB-KW"/>
</dbReference>
<reference evidence="4" key="1">
    <citation type="submission" date="2013-12" db="EMBL/GenBank/DDBJ databases">
        <title>The Genome Sequence of Aphanomyces invadans NJM9701.</title>
        <authorList>
            <consortium name="The Broad Institute Genomics Platform"/>
            <person name="Russ C."/>
            <person name="Tyler B."/>
            <person name="van West P."/>
            <person name="Dieguez-Uribeondo J."/>
            <person name="Young S.K."/>
            <person name="Zeng Q."/>
            <person name="Gargeya S."/>
            <person name="Fitzgerald M."/>
            <person name="Abouelleil A."/>
            <person name="Alvarado L."/>
            <person name="Chapman S.B."/>
            <person name="Gainer-Dewar J."/>
            <person name="Goldberg J."/>
            <person name="Griggs A."/>
            <person name="Gujja S."/>
            <person name="Hansen M."/>
            <person name="Howarth C."/>
            <person name="Imamovic A."/>
            <person name="Ireland A."/>
            <person name="Larimer J."/>
            <person name="McCowan C."/>
            <person name="Murphy C."/>
            <person name="Pearson M."/>
            <person name="Poon T.W."/>
            <person name="Priest M."/>
            <person name="Roberts A."/>
            <person name="Saif S."/>
            <person name="Shea T."/>
            <person name="Sykes S."/>
            <person name="Wortman J."/>
            <person name="Nusbaum C."/>
            <person name="Birren B."/>
        </authorList>
    </citation>
    <scope>NUCLEOTIDE SEQUENCE [LARGE SCALE GENOMIC DNA]</scope>
    <source>
        <strain evidence="4">NJM9701</strain>
    </source>
</reference>
<dbReference type="PANTHER" id="PTHR43540:SF1">
    <property type="entry name" value="ISOCHORISMATASE HYDROLASE"/>
    <property type="match status" value="1"/>
</dbReference>
<proteinExistence type="inferred from homology"/>
<dbReference type="eggNOG" id="ENOG502S2NA">
    <property type="taxonomic scope" value="Eukaryota"/>
</dbReference>
<name>A0A024TNH4_9STRA</name>
<dbReference type="AlphaFoldDB" id="A0A024TNH4"/>
<dbReference type="EMBL" id="KI913982">
    <property type="protein sequence ID" value="ETV95186.1"/>
    <property type="molecule type" value="Genomic_DNA"/>
</dbReference>
<accession>A0A024TNH4</accession>
<dbReference type="InterPro" id="IPR036380">
    <property type="entry name" value="Isochorismatase-like_sf"/>
</dbReference>